<organism evidence="14 15">
    <name type="scientific">Patella caerulea</name>
    <name type="common">Rayed Mediterranean limpet</name>
    <dbReference type="NCBI Taxonomy" id="87958"/>
    <lineage>
        <taxon>Eukaryota</taxon>
        <taxon>Metazoa</taxon>
        <taxon>Spiralia</taxon>
        <taxon>Lophotrochozoa</taxon>
        <taxon>Mollusca</taxon>
        <taxon>Gastropoda</taxon>
        <taxon>Patellogastropoda</taxon>
        <taxon>Patelloidea</taxon>
        <taxon>Patellidae</taxon>
        <taxon>Patella</taxon>
    </lineage>
</organism>
<accession>A0AAN8Q5M1</accession>
<evidence type="ECO:0000256" key="4">
    <source>
        <dbReference type="ARBA" id="ARBA00006958"/>
    </source>
</evidence>
<dbReference type="PANTHER" id="PTHR22930">
    <property type="match status" value="1"/>
</dbReference>
<comment type="cofactor">
    <cofactor evidence="1">
        <name>a divalent metal cation</name>
        <dbReference type="ChEBI" id="CHEBI:60240"/>
    </cofactor>
</comment>
<dbReference type="GO" id="GO:0005737">
    <property type="term" value="C:cytoplasm"/>
    <property type="evidence" value="ECO:0007669"/>
    <property type="project" value="UniProtKB-SubCell"/>
</dbReference>
<comment type="subcellular location">
    <subcellularLocation>
        <location evidence="3">Cytoplasm</location>
    </subcellularLocation>
    <subcellularLocation>
        <location evidence="2">Nucleus</location>
    </subcellularLocation>
</comment>
<dbReference type="InterPro" id="IPR027806">
    <property type="entry name" value="HARBI1_dom"/>
</dbReference>
<evidence type="ECO:0000256" key="3">
    <source>
        <dbReference type="ARBA" id="ARBA00004496"/>
    </source>
</evidence>
<comment type="similarity">
    <text evidence="4">Belongs to the HARBI1 family.</text>
</comment>
<gene>
    <name evidence="14" type="ORF">SNE40_003689</name>
</gene>
<dbReference type="PRINTS" id="PR02086">
    <property type="entry name" value="PUTNUCHARBI1"/>
</dbReference>
<reference evidence="14 15" key="1">
    <citation type="submission" date="2024-01" db="EMBL/GenBank/DDBJ databases">
        <title>The genome of the rayed Mediterranean limpet Patella caerulea (Linnaeus, 1758).</title>
        <authorList>
            <person name="Anh-Thu Weber A."/>
            <person name="Halstead-Nussloch G."/>
        </authorList>
    </citation>
    <scope>NUCLEOTIDE SEQUENCE [LARGE SCALE GENOMIC DNA]</scope>
    <source>
        <strain evidence="14">AATW-2023a</strain>
        <tissue evidence="14">Whole specimen</tissue>
    </source>
</reference>
<sequence>MAALLHYADRQLRRERIFRDRLNPLDTHTDEELVSRYRLDRTSILHVINCINDDLETATYRSKSLPSPVQVLIALRYYATGSFQKLIADAHGVSVPSVSRVIHRVSRAITTCIDDKLSINFPSSMEDINSTKEGFYQIAGFPNVVGTIDGTQVAIIAPSGENEPLFVCRKGFHSINVQATADSKLRLTSVLAKFPGSAHDSYILQQSGVTRKMVEDRMTGSKSVLLGDSGYPLKTWLMVPFTNPNSRAEERYNNAHKRTRCTVERAFGVLKSRFRCIHHKSGGCLMYVPQKCVNIIIAVCKLHNLCITNNLPLPEVEPDDIEDHNPVNQNPHVQNLNATTFRNNLVRQRFVI</sequence>
<dbReference type="PANTHER" id="PTHR22930:SF267">
    <property type="entry name" value="NUCLEASE HARBI1-RELATED"/>
    <property type="match status" value="1"/>
</dbReference>
<comment type="function">
    <text evidence="12">Transposase-derived protein that may have nuclease activity. Does not have transposase activity.</text>
</comment>
<evidence type="ECO:0000256" key="5">
    <source>
        <dbReference type="ARBA" id="ARBA00015519"/>
    </source>
</evidence>
<dbReference type="InterPro" id="IPR045249">
    <property type="entry name" value="HARBI1-like"/>
</dbReference>
<proteinExistence type="inferred from homology"/>
<evidence type="ECO:0000256" key="6">
    <source>
        <dbReference type="ARBA" id="ARBA00022490"/>
    </source>
</evidence>
<keyword evidence="8" id="KW-0479">Metal-binding</keyword>
<dbReference type="EMBL" id="JAZGQO010000002">
    <property type="protein sequence ID" value="KAK6192170.1"/>
    <property type="molecule type" value="Genomic_DNA"/>
</dbReference>
<evidence type="ECO:0000256" key="9">
    <source>
        <dbReference type="ARBA" id="ARBA00022801"/>
    </source>
</evidence>
<evidence type="ECO:0000256" key="10">
    <source>
        <dbReference type="ARBA" id="ARBA00023242"/>
    </source>
</evidence>
<evidence type="ECO:0000256" key="11">
    <source>
        <dbReference type="ARBA" id="ARBA00030126"/>
    </source>
</evidence>
<evidence type="ECO:0000313" key="14">
    <source>
        <dbReference type="EMBL" id="KAK6192170.1"/>
    </source>
</evidence>
<keyword evidence="6" id="KW-0963">Cytoplasm</keyword>
<name>A0AAN8Q5M1_PATCE</name>
<dbReference type="AlphaFoldDB" id="A0AAN8Q5M1"/>
<protein>
    <recommendedName>
        <fullName evidence="5">Putative nuclease HARBI1</fullName>
    </recommendedName>
    <alternativeName>
        <fullName evidence="11">Harbinger transposase-derived nuclease</fullName>
    </alternativeName>
</protein>
<dbReference type="GO" id="GO:0016787">
    <property type="term" value="F:hydrolase activity"/>
    <property type="evidence" value="ECO:0007669"/>
    <property type="project" value="UniProtKB-KW"/>
</dbReference>
<evidence type="ECO:0000256" key="2">
    <source>
        <dbReference type="ARBA" id="ARBA00004123"/>
    </source>
</evidence>
<keyword evidence="10" id="KW-0539">Nucleus</keyword>
<evidence type="ECO:0000259" key="13">
    <source>
        <dbReference type="Pfam" id="PF13359"/>
    </source>
</evidence>
<evidence type="ECO:0000256" key="7">
    <source>
        <dbReference type="ARBA" id="ARBA00022722"/>
    </source>
</evidence>
<keyword evidence="15" id="KW-1185">Reference proteome</keyword>
<evidence type="ECO:0000256" key="12">
    <source>
        <dbReference type="ARBA" id="ARBA00045850"/>
    </source>
</evidence>
<evidence type="ECO:0000256" key="8">
    <source>
        <dbReference type="ARBA" id="ARBA00022723"/>
    </source>
</evidence>
<dbReference type="GO" id="GO:0005634">
    <property type="term" value="C:nucleus"/>
    <property type="evidence" value="ECO:0007669"/>
    <property type="project" value="UniProtKB-SubCell"/>
</dbReference>
<evidence type="ECO:0000313" key="15">
    <source>
        <dbReference type="Proteomes" id="UP001347796"/>
    </source>
</evidence>
<feature type="domain" description="DDE Tnp4" evidence="13">
    <location>
        <begin position="148"/>
        <end position="304"/>
    </location>
</feature>
<dbReference type="GO" id="GO:0004518">
    <property type="term" value="F:nuclease activity"/>
    <property type="evidence" value="ECO:0007669"/>
    <property type="project" value="UniProtKB-KW"/>
</dbReference>
<comment type="caution">
    <text evidence="14">The sequence shown here is derived from an EMBL/GenBank/DDBJ whole genome shotgun (WGS) entry which is preliminary data.</text>
</comment>
<evidence type="ECO:0000256" key="1">
    <source>
        <dbReference type="ARBA" id="ARBA00001968"/>
    </source>
</evidence>
<keyword evidence="9" id="KW-0378">Hydrolase</keyword>
<dbReference type="Pfam" id="PF13359">
    <property type="entry name" value="DDE_Tnp_4"/>
    <property type="match status" value="1"/>
</dbReference>
<dbReference type="Proteomes" id="UP001347796">
    <property type="component" value="Unassembled WGS sequence"/>
</dbReference>
<dbReference type="InterPro" id="IPR026103">
    <property type="entry name" value="HARBI1_animal"/>
</dbReference>
<dbReference type="GO" id="GO:0046872">
    <property type="term" value="F:metal ion binding"/>
    <property type="evidence" value="ECO:0007669"/>
    <property type="project" value="UniProtKB-KW"/>
</dbReference>
<keyword evidence="7" id="KW-0540">Nuclease</keyword>